<sequence>MFLHDPPIHIARPVPRPRTPVAGAEAVTAIGRGPYEARQGCWDDSLLAVYPLLARCNRAALGLVHSVVKRRRGAVRVVRDMPPYDTTYGFGTVLCSRLLRMWVATRRFVGSGASRPRHLLSSSYTTSPTRTSSRSALHVVVITVTVVNALPTTAPNVIGAVSCVTSRVEGWEAITQNG</sequence>
<dbReference type="Proteomes" id="UP000613580">
    <property type="component" value="Unassembled WGS sequence"/>
</dbReference>
<keyword evidence="2" id="KW-1185">Reference proteome</keyword>
<name>A0A8H6RX83_MYCCL</name>
<proteinExistence type="predicted"/>
<protein>
    <submittedName>
        <fullName evidence="1">Uncharacterized protein</fullName>
    </submittedName>
</protein>
<accession>A0A8H6RX83</accession>
<reference evidence="1" key="1">
    <citation type="submission" date="2020-05" db="EMBL/GenBank/DDBJ databases">
        <title>Mycena genomes resolve the evolution of fungal bioluminescence.</title>
        <authorList>
            <person name="Tsai I.J."/>
        </authorList>
    </citation>
    <scope>NUCLEOTIDE SEQUENCE</scope>
    <source>
        <strain evidence="1">110903Hualien_Pintung</strain>
    </source>
</reference>
<organism evidence="1 2">
    <name type="scientific">Mycena chlorophos</name>
    <name type="common">Agaric fungus</name>
    <name type="synonym">Agaricus chlorophos</name>
    <dbReference type="NCBI Taxonomy" id="658473"/>
    <lineage>
        <taxon>Eukaryota</taxon>
        <taxon>Fungi</taxon>
        <taxon>Dikarya</taxon>
        <taxon>Basidiomycota</taxon>
        <taxon>Agaricomycotina</taxon>
        <taxon>Agaricomycetes</taxon>
        <taxon>Agaricomycetidae</taxon>
        <taxon>Agaricales</taxon>
        <taxon>Marasmiineae</taxon>
        <taxon>Mycenaceae</taxon>
        <taxon>Mycena</taxon>
    </lineage>
</organism>
<dbReference type="AlphaFoldDB" id="A0A8H6RX83"/>
<evidence type="ECO:0000313" key="1">
    <source>
        <dbReference type="EMBL" id="KAF7288353.1"/>
    </source>
</evidence>
<gene>
    <name evidence="1" type="ORF">HMN09_01397700</name>
</gene>
<dbReference type="EMBL" id="JACAZE010000036">
    <property type="protein sequence ID" value="KAF7288353.1"/>
    <property type="molecule type" value="Genomic_DNA"/>
</dbReference>
<comment type="caution">
    <text evidence="1">The sequence shown here is derived from an EMBL/GenBank/DDBJ whole genome shotgun (WGS) entry which is preliminary data.</text>
</comment>
<evidence type="ECO:0000313" key="2">
    <source>
        <dbReference type="Proteomes" id="UP000613580"/>
    </source>
</evidence>